<comment type="caution">
    <text evidence="2">The sequence shown here is derived from an EMBL/GenBank/DDBJ whole genome shotgun (WGS) entry which is preliminary data.</text>
</comment>
<name>A0A8H3HQA6_9AGAM</name>
<evidence type="ECO:0000256" key="1">
    <source>
        <dbReference type="SAM" id="Phobius"/>
    </source>
</evidence>
<feature type="transmembrane region" description="Helical" evidence="1">
    <location>
        <begin position="12"/>
        <end position="31"/>
    </location>
</feature>
<dbReference type="Proteomes" id="UP000663843">
    <property type="component" value="Unassembled WGS sequence"/>
</dbReference>
<reference evidence="2" key="1">
    <citation type="submission" date="2021-01" db="EMBL/GenBank/DDBJ databases">
        <authorList>
            <person name="Kaushik A."/>
        </authorList>
    </citation>
    <scope>NUCLEOTIDE SEQUENCE</scope>
    <source>
        <strain evidence="2">AG2-2IIIB</strain>
    </source>
</reference>
<keyword evidence="1" id="KW-1133">Transmembrane helix</keyword>
<protein>
    <recommendedName>
        <fullName evidence="4">Glycosyltransferase family 25 protein</fullName>
    </recommendedName>
</protein>
<gene>
    <name evidence="2" type="ORF">RDB_LOCUS181377</name>
</gene>
<organism evidence="2 3">
    <name type="scientific">Rhizoctonia solani</name>
    <dbReference type="NCBI Taxonomy" id="456999"/>
    <lineage>
        <taxon>Eukaryota</taxon>
        <taxon>Fungi</taxon>
        <taxon>Dikarya</taxon>
        <taxon>Basidiomycota</taxon>
        <taxon>Agaricomycotina</taxon>
        <taxon>Agaricomycetes</taxon>
        <taxon>Cantharellales</taxon>
        <taxon>Ceratobasidiaceae</taxon>
        <taxon>Rhizoctonia</taxon>
    </lineage>
</organism>
<dbReference type="EMBL" id="CAJMWT010008375">
    <property type="protein sequence ID" value="CAE6532936.1"/>
    <property type="molecule type" value="Genomic_DNA"/>
</dbReference>
<evidence type="ECO:0000313" key="2">
    <source>
        <dbReference type="EMBL" id="CAE6532936.1"/>
    </source>
</evidence>
<accession>A0A8H3HQA6</accession>
<keyword evidence="1" id="KW-0472">Membrane</keyword>
<evidence type="ECO:0008006" key="4">
    <source>
        <dbReference type="Google" id="ProtNLM"/>
    </source>
</evidence>
<evidence type="ECO:0000313" key="3">
    <source>
        <dbReference type="Proteomes" id="UP000663843"/>
    </source>
</evidence>
<sequence length="426" mass="48275">MALAGPNTQCYFFWLLAILSIIYSIAGLVVFSQPYQFFPTPNNTEYEAQSRLFLEAEGNVPVQRSTPRIYMLNLPRRTDRRERMMKLQAATGLSWIFVDSTDSKAEIVTRIMEHVRWIRAAAHLHAIDANFHGWWSDHHDNAFEWTHSLNGSESELWELVHSNPASADHTHPLPVPPSLDQRPPLKVATSRIIPPGATWDSGTLNDSPLSNTTPNSVRTATRDVTNTLAPRLPKLPFWRVLTRAAIACWYSHICVIREIASETIQAGTSDTGVLILEDDIDMEIDIRQRIGRLWEALPPDWDILFLGHCWSAEDTYPALRSHEQLHPSHSPKCTHAYALSRKGARRLVQLLRDPSVAYGRPLDAAFLDLIQSNLLNAYSVHPSIVIQTKDTPSDIFPGNGSRWRDVLQMAALNSTGKFWVARHFRE</sequence>
<dbReference type="AlphaFoldDB" id="A0A8H3HQA6"/>
<keyword evidence="1" id="KW-0812">Transmembrane</keyword>
<proteinExistence type="predicted"/>